<evidence type="ECO:0000256" key="1">
    <source>
        <dbReference type="SAM" id="MobiDB-lite"/>
    </source>
</evidence>
<organism evidence="2 3">
    <name type="scientific">Synaphobranchus kaupii</name>
    <name type="common">Kaup's arrowtooth eel</name>
    <dbReference type="NCBI Taxonomy" id="118154"/>
    <lineage>
        <taxon>Eukaryota</taxon>
        <taxon>Metazoa</taxon>
        <taxon>Chordata</taxon>
        <taxon>Craniata</taxon>
        <taxon>Vertebrata</taxon>
        <taxon>Euteleostomi</taxon>
        <taxon>Actinopterygii</taxon>
        <taxon>Neopterygii</taxon>
        <taxon>Teleostei</taxon>
        <taxon>Anguilliformes</taxon>
        <taxon>Synaphobranchidae</taxon>
        <taxon>Synaphobranchus</taxon>
    </lineage>
</organism>
<evidence type="ECO:0000313" key="2">
    <source>
        <dbReference type="EMBL" id="KAJ8350672.1"/>
    </source>
</evidence>
<gene>
    <name evidence="2" type="ORF">SKAU_G00258020</name>
</gene>
<proteinExistence type="predicted"/>
<feature type="compositionally biased region" description="Basic and acidic residues" evidence="1">
    <location>
        <begin position="17"/>
        <end position="31"/>
    </location>
</feature>
<reference evidence="2" key="1">
    <citation type="journal article" date="2023" name="Science">
        <title>Genome structures resolve the early diversification of teleost fishes.</title>
        <authorList>
            <person name="Parey E."/>
            <person name="Louis A."/>
            <person name="Montfort J."/>
            <person name="Bouchez O."/>
            <person name="Roques C."/>
            <person name="Iampietro C."/>
            <person name="Lluch J."/>
            <person name="Castinel A."/>
            <person name="Donnadieu C."/>
            <person name="Desvignes T."/>
            <person name="Floi Bucao C."/>
            <person name="Jouanno E."/>
            <person name="Wen M."/>
            <person name="Mejri S."/>
            <person name="Dirks R."/>
            <person name="Jansen H."/>
            <person name="Henkel C."/>
            <person name="Chen W.J."/>
            <person name="Zahm M."/>
            <person name="Cabau C."/>
            <person name="Klopp C."/>
            <person name="Thompson A.W."/>
            <person name="Robinson-Rechavi M."/>
            <person name="Braasch I."/>
            <person name="Lecointre G."/>
            <person name="Bobe J."/>
            <person name="Postlethwait J.H."/>
            <person name="Berthelot C."/>
            <person name="Roest Crollius H."/>
            <person name="Guiguen Y."/>
        </authorList>
    </citation>
    <scope>NUCLEOTIDE SEQUENCE</scope>
    <source>
        <strain evidence="2">WJC10195</strain>
    </source>
</reference>
<name>A0A9Q1F4K6_SYNKA</name>
<dbReference type="Proteomes" id="UP001152622">
    <property type="component" value="Chromosome 9"/>
</dbReference>
<sequence length="129" mass="14320">MNKTQIPSSPPPSAEEPNERHGSARIQEEAHFLPPITQLRSISAQAEREGPPHYGNDKATAVPRDHRHKSRLRVHVAAEITPQNQILTMLFKGGECLNQAVSCFRFANGKPTCKRLAASWVRSGRKGYA</sequence>
<protein>
    <submittedName>
        <fullName evidence="2">Uncharacterized protein</fullName>
    </submittedName>
</protein>
<dbReference type="AlphaFoldDB" id="A0A9Q1F4K6"/>
<comment type="caution">
    <text evidence="2">The sequence shown here is derived from an EMBL/GenBank/DDBJ whole genome shotgun (WGS) entry which is preliminary data.</text>
</comment>
<evidence type="ECO:0000313" key="3">
    <source>
        <dbReference type="Proteomes" id="UP001152622"/>
    </source>
</evidence>
<accession>A0A9Q1F4K6</accession>
<dbReference type="EMBL" id="JAINUF010000009">
    <property type="protein sequence ID" value="KAJ8350672.1"/>
    <property type="molecule type" value="Genomic_DNA"/>
</dbReference>
<feature type="region of interest" description="Disordered" evidence="1">
    <location>
        <begin position="1"/>
        <end position="69"/>
    </location>
</feature>
<keyword evidence="3" id="KW-1185">Reference proteome</keyword>